<sequence length="92" mass="10172">MPKKSLSDLRTLREGYRLHLRLSAYICGKNLTHDIISGSIGSVKNLRSHLCSSVFICVHLWLKFNQDSVQTILSSQKSKEGRASGITKKAGG</sequence>
<reference evidence="1" key="1">
    <citation type="journal article" date="2015" name="ISME J.">
        <title>Draft Genome Sequence of Streptomyces incarnatus NRRL8089, which Produces the Nucleoside Antibiotic Sinefungin.</title>
        <authorList>
            <person name="Oshima K."/>
            <person name="Hattori M."/>
            <person name="Shimizu H."/>
            <person name="Fukuda K."/>
            <person name="Nemoto M."/>
            <person name="Inagaki K."/>
            <person name="Tamura T."/>
        </authorList>
    </citation>
    <scope>NUCLEOTIDE SEQUENCE</scope>
    <source>
        <strain evidence="1">FACHB-1375</strain>
    </source>
</reference>
<organism evidence="1 2">
    <name type="scientific">Aerosakkonema funiforme FACHB-1375</name>
    <dbReference type="NCBI Taxonomy" id="2949571"/>
    <lineage>
        <taxon>Bacteria</taxon>
        <taxon>Bacillati</taxon>
        <taxon>Cyanobacteriota</taxon>
        <taxon>Cyanophyceae</taxon>
        <taxon>Oscillatoriophycideae</taxon>
        <taxon>Aerosakkonematales</taxon>
        <taxon>Aerosakkonemataceae</taxon>
        <taxon>Aerosakkonema</taxon>
    </lineage>
</organism>
<accession>A0A926VFG4</accession>
<evidence type="ECO:0000313" key="2">
    <source>
        <dbReference type="Proteomes" id="UP000641646"/>
    </source>
</evidence>
<keyword evidence="2" id="KW-1185">Reference proteome</keyword>
<dbReference type="EMBL" id="JACJPW010000042">
    <property type="protein sequence ID" value="MBD2182807.1"/>
    <property type="molecule type" value="Genomic_DNA"/>
</dbReference>
<reference evidence="1" key="2">
    <citation type="submission" date="2020-08" db="EMBL/GenBank/DDBJ databases">
        <authorList>
            <person name="Chen M."/>
            <person name="Teng W."/>
            <person name="Zhao L."/>
            <person name="Hu C."/>
            <person name="Zhou Y."/>
            <person name="Han B."/>
            <person name="Song L."/>
            <person name="Shu W."/>
        </authorList>
    </citation>
    <scope>NUCLEOTIDE SEQUENCE</scope>
    <source>
        <strain evidence="1">FACHB-1375</strain>
    </source>
</reference>
<dbReference type="Proteomes" id="UP000641646">
    <property type="component" value="Unassembled WGS sequence"/>
</dbReference>
<dbReference type="RefSeq" id="WP_190465881.1">
    <property type="nucleotide sequence ID" value="NZ_JACJPW010000042.1"/>
</dbReference>
<dbReference type="AlphaFoldDB" id="A0A926VFG4"/>
<comment type="caution">
    <text evidence="1">The sequence shown here is derived from an EMBL/GenBank/DDBJ whole genome shotgun (WGS) entry which is preliminary data.</text>
</comment>
<proteinExistence type="predicted"/>
<name>A0A926VFG4_9CYAN</name>
<gene>
    <name evidence="1" type="ORF">H6G03_17345</name>
</gene>
<evidence type="ECO:0000313" key="1">
    <source>
        <dbReference type="EMBL" id="MBD2182807.1"/>
    </source>
</evidence>
<protein>
    <submittedName>
        <fullName evidence="1">Uncharacterized protein</fullName>
    </submittedName>
</protein>